<protein>
    <submittedName>
        <fullName evidence="2">Uncharacterized protein</fullName>
    </submittedName>
</protein>
<organism evidence="2">
    <name type="scientific">Arion vulgaris</name>
    <dbReference type="NCBI Taxonomy" id="1028688"/>
    <lineage>
        <taxon>Eukaryota</taxon>
        <taxon>Metazoa</taxon>
        <taxon>Spiralia</taxon>
        <taxon>Lophotrochozoa</taxon>
        <taxon>Mollusca</taxon>
        <taxon>Gastropoda</taxon>
        <taxon>Heterobranchia</taxon>
        <taxon>Euthyneura</taxon>
        <taxon>Panpulmonata</taxon>
        <taxon>Eupulmonata</taxon>
        <taxon>Stylommatophora</taxon>
        <taxon>Helicina</taxon>
        <taxon>Arionoidea</taxon>
        <taxon>Arionidae</taxon>
        <taxon>Arion</taxon>
    </lineage>
</organism>
<dbReference type="InterPro" id="IPR040248">
    <property type="entry name" value="RRBP1"/>
</dbReference>
<proteinExistence type="predicted"/>
<dbReference type="EMBL" id="HACG01046240">
    <property type="protein sequence ID" value="CEK93105.1"/>
    <property type="molecule type" value="Transcribed_RNA"/>
</dbReference>
<name>A0A0B7BLU2_9EUPU</name>
<feature type="coiled-coil region" evidence="1">
    <location>
        <begin position="73"/>
        <end position="222"/>
    </location>
</feature>
<dbReference type="PANTHER" id="PTHR18939">
    <property type="entry name" value="RIBOSOME BINDING PROTEIN-1"/>
    <property type="match status" value="1"/>
</dbReference>
<evidence type="ECO:0000313" key="2">
    <source>
        <dbReference type="EMBL" id="CEK93105.1"/>
    </source>
</evidence>
<gene>
    <name evidence="2" type="primary">ORF192034</name>
</gene>
<dbReference type="AlphaFoldDB" id="A0A0B7BLU2"/>
<evidence type="ECO:0000256" key="1">
    <source>
        <dbReference type="SAM" id="Coils"/>
    </source>
</evidence>
<keyword evidence="1" id="KW-0175">Coiled coil</keyword>
<accession>A0A0B7BLU2</accession>
<feature type="coiled-coil region" evidence="1">
    <location>
        <begin position="284"/>
        <end position="311"/>
    </location>
</feature>
<reference evidence="2" key="1">
    <citation type="submission" date="2014-12" db="EMBL/GenBank/DDBJ databases">
        <title>Insight into the proteome of Arion vulgaris.</title>
        <authorList>
            <person name="Aradska J."/>
            <person name="Bulat T."/>
            <person name="Smidak R."/>
            <person name="Sarate P."/>
            <person name="Gangsoo J."/>
            <person name="Sialana F."/>
            <person name="Bilban M."/>
            <person name="Lubec G."/>
        </authorList>
    </citation>
    <scope>NUCLEOTIDE SEQUENCE</scope>
    <source>
        <tissue evidence="2">Skin</tissue>
    </source>
</reference>
<feature type="coiled-coil region" evidence="1">
    <location>
        <begin position="635"/>
        <end position="669"/>
    </location>
</feature>
<sequence length="798" mass="90707">MQHSHDQNLIETSSLQAKLRALEQGSDKTSTNKLSEENKILQESLNLKVSETMRLNDKLKQSEKELSKSVSTIQASEAAKKSVESKISVYEDKIRKLEAAQKEVDSMTNKKIEEVNHELRKTEAKNTSLSSDLQKASGALNVTQEEVKTLKAKLQELEAHLTRADSGKETETRLHEVEQKRSDLEGNVKNLEKQLTVLSHKLVESETETNRLLQENRTLTDENKTISERLQTTPASNGDIHENGPSVSLADHENIVSGKEKEVKELAAGLETQKKTLLNIQGQLDAKVAEVANIREELNQQRQKNNDLRSKNWKAMEALELSEKSATEKVDKALKSARELSSTKVTEVEAYDKTIFQRLFPDVQVSDKLAHKEWVTMFEKQALKKTSDKADSAAKSSSLAEENKKLKKDIDDLKNNLNVLTAKGNKLIELEEQNKRIHKQLNDYEKQFVELNSQNEKLKQVEAENYQLKSSVTSKGGDNERYTQLETDNSRLKSDLENYHSIVAETENKLRQLEKSIDAEEKKWQEKLKQAQSHPKEQGDSGLPQRIKELELLVAQQDSQVQEYRRVLSLTEDRLREFESKIESQEKTWQEKLETAQSKLTQTKTPVSSSSQEIQVSQGSQEDLSDLGFAYHCVEKSLTTIVDEMQTKVAELEDELREAHEMIIVITKEKETVITQLTETQIQVSSGDTKSLEKELVEIRTILESERKKNKDLSLNVVKLNGIIKTGQDALSQEQNVVKKLQESLDSKSVNSGATELEEVDQLRSKLSEKQKHLEREISTNKQLSERLAQLGVLEPRK</sequence>
<dbReference type="PANTHER" id="PTHR18939:SF4">
    <property type="entry name" value="RIBOSOME-BINDING PROTEIN 1"/>
    <property type="match status" value="1"/>
</dbReference>
<feature type="coiled-coil region" evidence="1">
    <location>
        <begin position="396"/>
        <end position="588"/>
    </location>
</feature>
<dbReference type="GO" id="GO:0005789">
    <property type="term" value="C:endoplasmic reticulum membrane"/>
    <property type="evidence" value="ECO:0007669"/>
    <property type="project" value="TreeGrafter"/>
</dbReference>